<gene>
    <name evidence="7" type="primary">ygiD</name>
    <name evidence="7" type="ORF">QE109_12915</name>
</gene>
<dbReference type="EMBL" id="JARYZI010000009">
    <property type="protein sequence ID" value="MDH8679054.1"/>
    <property type="molecule type" value="Genomic_DNA"/>
</dbReference>
<dbReference type="SUPFAM" id="SSF53213">
    <property type="entry name" value="LigB-like"/>
    <property type="match status" value="1"/>
</dbReference>
<dbReference type="InterPro" id="IPR014436">
    <property type="entry name" value="Extradiol_dOase_DODA"/>
</dbReference>
<keyword evidence="4" id="KW-0862">Zinc</keyword>
<reference evidence="7 8" key="1">
    <citation type="submission" date="2023-04" db="EMBL/GenBank/DDBJ databases">
        <title>Fusibacter bizertensis strain WBS, isolated from littoral bottom sediments of the Arctic seas - biochemical and genomic analysis.</title>
        <authorList>
            <person name="Brioukhanov A.L."/>
        </authorList>
    </citation>
    <scope>NUCLEOTIDE SEQUENCE [LARGE SCALE GENOMIC DNA]</scope>
    <source>
        <strain evidence="7 8">WBS</strain>
    </source>
</reference>
<evidence type="ECO:0000313" key="8">
    <source>
        <dbReference type="Proteomes" id="UP001158045"/>
    </source>
</evidence>
<evidence type="ECO:0000256" key="2">
    <source>
        <dbReference type="ARBA" id="ARBA00007581"/>
    </source>
</evidence>
<keyword evidence="8" id="KW-1185">Reference proteome</keyword>
<comment type="cofactor">
    <cofactor evidence="1">
        <name>Zn(2+)</name>
        <dbReference type="ChEBI" id="CHEBI:29105"/>
    </cofactor>
</comment>
<accession>A0ABT6NF44</accession>
<keyword evidence="7" id="KW-0223">Dioxygenase</keyword>
<comment type="similarity">
    <text evidence="2">Belongs to the DODA-type extradiol aromatic ring-opening dioxygenase family.</text>
</comment>
<sequence length="254" mass="28746">MKMPVLFVGHGSPMNAIEDNEFTKEWEKLGRKLPKPKAILAISAHWYTDGTKTSDVDVPNQIYDMYGFPKALYELKYPVKGSKELADEVMRLVGVNTIIDNKWGIDHGTWSVLCRMFPEAEIPVVQLSVDYKAPAKAHYQIGKALKSLREEGVLILASGNIVHNLGLINWNMEGGYPEAQAFDDYIKTNILSRNYDAAINYHETDIYTDRAFSSPDHYFPLLYALGAVTDDDEIEVFNDKCLMGTMSMTGYLFR</sequence>
<organism evidence="7 8">
    <name type="scientific">Fusibacter bizertensis</name>
    <dbReference type="NCBI Taxonomy" id="1488331"/>
    <lineage>
        <taxon>Bacteria</taxon>
        <taxon>Bacillati</taxon>
        <taxon>Bacillota</taxon>
        <taxon>Clostridia</taxon>
        <taxon>Eubacteriales</taxon>
        <taxon>Eubacteriales Family XII. Incertae Sedis</taxon>
        <taxon>Fusibacter</taxon>
    </lineage>
</organism>
<dbReference type="Pfam" id="PF02900">
    <property type="entry name" value="LigB"/>
    <property type="match status" value="1"/>
</dbReference>
<dbReference type="CDD" id="cd07363">
    <property type="entry name" value="45_DOPA_Dioxygenase"/>
    <property type="match status" value="1"/>
</dbReference>
<protein>
    <submittedName>
        <fullName evidence="7">4,5-DOPA dioxygenase extradiol</fullName>
        <ecNumber evidence="7">1.13.11.29</ecNumber>
    </submittedName>
</protein>
<dbReference type="PIRSF" id="PIRSF006157">
    <property type="entry name" value="Doxgns_DODA"/>
    <property type="match status" value="1"/>
</dbReference>
<comment type="caution">
    <text evidence="7">The sequence shown here is derived from an EMBL/GenBank/DDBJ whole genome shotgun (WGS) entry which is preliminary data.</text>
</comment>
<evidence type="ECO:0000259" key="6">
    <source>
        <dbReference type="Pfam" id="PF02900"/>
    </source>
</evidence>
<evidence type="ECO:0000313" key="7">
    <source>
        <dbReference type="EMBL" id="MDH8679054.1"/>
    </source>
</evidence>
<evidence type="ECO:0000256" key="3">
    <source>
        <dbReference type="ARBA" id="ARBA00022723"/>
    </source>
</evidence>
<dbReference type="EC" id="1.13.11.29" evidence="7"/>
<dbReference type="NCBIfam" id="NF007914">
    <property type="entry name" value="PRK10628.1"/>
    <property type="match status" value="1"/>
</dbReference>
<dbReference type="PANTHER" id="PTHR30096:SF0">
    <property type="entry name" value="4,5-DOPA DIOXYGENASE EXTRADIOL-LIKE PROTEIN"/>
    <property type="match status" value="1"/>
</dbReference>
<dbReference type="Proteomes" id="UP001158045">
    <property type="component" value="Unassembled WGS sequence"/>
</dbReference>
<evidence type="ECO:0000256" key="4">
    <source>
        <dbReference type="ARBA" id="ARBA00022833"/>
    </source>
</evidence>
<evidence type="ECO:0000256" key="1">
    <source>
        <dbReference type="ARBA" id="ARBA00001947"/>
    </source>
</evidence>
<feature type="domain" description="Extradiol ring-cleavage dioxygenase class III enzyme subunit B" evidence="6">
    <location>
        <begin position="19"/>
        <end position="253"/>
    </location>
</feature>
<dbReference type="Gene3D" id="3.40.830.10">
    <property type="entry name" value="LigB-like"/>
    <property type="match status" value="1"/>
</dbReference>
<dbReference type="PANTHER" id="PTHR30096">
    <property type="entry name" value="4,5-DOPA DIOXYGENASE EXTRADIOL-LIKE PROTEIN"/>
    <property type="match status" value="1"/>
</dbReference>
<keyword evidence="5 7" id="KW-0560">Oxidoreductase</keyword>
<evidence type="ECO:0000256" key="5">
    <source>
        <dbReference type="ARBA" id="ARBA00023002"/>
    </source>
</evidence>
<dbReference type="InterPro" id="IPR004183">
    <property type="entry name" value="Xdiol_dOase_suB"/>
</dbReference>
<proteinExistence type="inferred from homology"/>
<keyword evidence="3" id="KW-0479">Metal-binding</keyword>
<dbReference type="GO" id="GO:0050297">
    <property type="term" value="F:stizolobate synthase activity"/>
    <property type="evidence" value="ECO:0007669"/>
    <property type="project" value="UniProtKB-EC"/>
</dbReference>
<name>A0ABT6NF44_9FIRM</name>
<dbReference type="RefSeq" id="WP_281094951.1">
    <property type="nucleotide sequence ID" value="NZ_JARYZI010000009.1"/>
</dbReference>